<sequence>MRTVARIAQPSCKQGSHHKETLNDGDAENYPHASDDSDIDIPRGSPTKLYKGWYFGATGMANAVYDYGLPHAGDSGVLGLRPPNIQMQVMNSN</sequence>
<feature type="region of interest" description="Disordered" evidence="1">
    <location>
        <begin position="1"/>
        <end position="44"/>
    </location>
</feature>
<dbReference type="AlphaFoldDB" id="A0AAV4GDR5"/>
<dbReference type="EMBL" id="BMAT01001318">
    <property type="protein sequence ID" value="GFR83170.1"/>
    <property type="molecule type" value="Genomic_DNA"/>
</dbReference>
<evidence type="ECO:0000313" key="3">
    <source>
        <dbReference type="Proteomes" id="UP000762676"/>
    </source>
</evidence>
<gene>
    <name evidence="2" type="ORF">ElyMa_000643900</name>
</gene>
<evidence type="ECO:0000256" key="1">
    <source>
        <dbReference type="SAM" id="MobiDB-lite"/>
    </source>
</evidence>
<protein>
    <submittedName>
        <fullName evidence="2">Uncharacterized protein</fullName>
    </submittedName>
</protein>
<evidence type="ECO:0000313" key="2">
    <source>
        <dbReference type="EMBL" id="GFR83170.1"/>
    </source>
</evidence>
<dbReference type="Proteomes" id="UP000762676">
    <property type="component" value="Unassembled WGS sequence"/>
</dbReference>
<organism evidence="2 3">
    <name type="scientific">Elysia marginata</name>
    <dbReference type="NCBI Taxonomy" id="1093978"/>
    <lineage>
        <taxon>Eukaryota</taxon>
        <taxon>Metazoa</taxon>
        <taxon>Spiralia</taxon>
        <taxon>Lophotrochozoa</taxon>
        <taxon>Mollusca</taxon>
        <taxon>Gastropoda</taxon>
        <taxon>Heterobranchia</taxon>
        <taxon>Euthyneura</taxon>
        <taxon>Panpulmonata</taxon>
        <taxon>Sacoglossa</taxon>
        <taxon>Placobranchoidea</taxon>
        <taxon>Plakobranchidae</taxon>
        <taxon>Elysia</taxon>
    </lineage>
</organism>
<reference evidence="2 3" key="1">
    <citation type="journal article" date="2021" name="Elife">
        <title>Chloroplast acquisition without the gene transfer in kleptoplastic sea slugs, Plakobranchus ocellatus.</title>
        <authorList>
            <person name="Maeda T."/>
            <person name="Takahashi S."/>
            <person name="Yoshida T."/>
            <person name="Shimamura S."/>
            <person name="Takaki Y."/>
            <person name="Nagai Y."/>
            <person name="Toyoda A."/>
            <person name="Suzuki Y."/>
            <person name="Arimoto A."/>
            <person name="Ishii H."/>
            <person name="Satoh N."/>
            <person name="Nishiyama T."/>
            <person name="Hasebe M."/>
            <person name="Maruyama T."/>
            <person name="Minagawa J."/>
            <person name="Obokata J."/>
            <person name="Shigenobu S."/>
        </authorList>
    </citation>
    <scope>NUCLEOTIDE SEQUENCE [LARGE SCALE GENOMIC DNA]</scope>
</reference>
<comment type="caution">
    <text evidence="2">The sequence shown here is derived from an EMBL/GenBank/DDBJ whole genome shotgun (WGS) entry which is preliminary data.</text>
</comment>
<proteinExistence type="predicted"/>
<accession>A0AAV4GDR5</accession>
<name>A0AAV4GDR5_9GAST</name>
<keyword evidence="3" id="KW-1185">Reference proteome</keyword>